<dbReference type="InterPro" id="IPR024266">
    <property type="entry name" value="DUF3806"/>
</dbReference>
<feature type="domain" description="DUF3806" evidence="2">
    <location>
        <begin position="80"/>
        <end position="165"/>
    </location>
</feature>
<evidence type="ECO:0000256" key="1">
    <source>
        <dbReference type="SAM" id="SignalP"/>
    </source>
</evidence>
<dbReference type="AlphaFoldDB" id="A0AAW7X1B9"/>
<protein>
    <submittedName>
        <fullName evidence="3">DUF3806 domain-containing protein</fullName>
    </submittedName>
</protein>
<dbReference type="Proteomes" id="UP001169760">
    <property type="component" value="Unassembled WGS sequence"/>
</dbReference>
<evidence type="ECO:0000259" key="2">
    <source>
        <dbReference type="Pfam" id="PF12713"/>
    </source>
</evidence>
<name>A0AAW7X1B9_9GAMM</name>
<keyword evidence="1" id="KW-0732">Signal</keyword>
<sequence>MLNCFTYCKKLSLCLTGLLAVMILATPVTAETIYANDEDTLPRVDPMAWINENYLSQQRTRINEILRDNYARSFRGGVADFRLLQRLIDEQVIPKTDTQSLQAMGVVLGDIYVSQVEGLEWGVYEDELGRSHAVCAVNTKECLFVTTMLSRRIEVGVKPNVKRVYDKGLMQIKPFLPKRPFSD</sequence>
<feature type="signal peptide" evidence="1">
    <location>
        <begin position="1"/>
        <end position="30"/>
    </location>
</feature>
<dbReference type="EMBL" id="JAUOPB010000001">
    <property type="protein sequence ID" value="MDO6421274.1"/>
    <property type="molecule type" value="Genomic_DNA"/>
</dbReference>
<evidence type="ECO:0000313" key="4">
    <source>
        <dbReference type="Proteomes" id="UP001169760"/>
    </source>
</evidence>
<reference evidence="3" key="1">
    <citation type="submission" date="2023-07" db="EMBL/GenBank/DDBJ databases">
        <title>Genome content predicts the carbon catabolic preferences of heterotrophic bacteria.</title>
        <authorList>
            <person name="Gralka M."/>
        </authorList>
    </citation>
    <scope>NUCLEOTIDE SEQUENCE</scope>
    <source>
        <strain evidence="3">I3M17_2</strain>
    </source>
</reference>
<dbReference type="Pfam" id="PF12713">
    <property type="entry name" value="DUF3806"/>
    <property type="match status" value="1"/>
</dbReference>
<comment type="caution">
    <text evidence="3">The sequence shown here is derived from an EMBL/GenBank/DDBJ whole genome shotgun (WGS) entry which is preliminary data.</text>
</comment>
<proteinExistence type="predicted"/>
<organism evidence="3 4">
    <name type="scientific">Saccharophagus degradans</name>
    <dbReference type="NCBI Taxonomy" id="86304"/>
    <lineage>
        <taxon>Bacteria</taxon>
        <taxon>Pseudomonadati</taxon>
        <taxon>Pseudomonadota</taxon>
        <taxon>Gammaproteobacteria</taxon>
        <taxon>Cellvibrionales</taxon>
        <taxon>Cellvibrionaceae</taxon>
        <taxon>Saccharophagus</taxon>
    </lineage>
</organism>
<evidence type="ECO:0000313" key="3">
    <source>
        <dbReference type="EMBL" id="MDO6421274.1"/>
    </source>
</evidence>
<feature type="chain" id="PRO_5043992627" evidence="1">
    <location>
        <begin position="31"/>
        <end position="183"/>
    </location>
</feature>
<gene>
    <name evidence="3" type="ORF">Q4521_02195</name>
</gene>
<accession>A0AAW7X1B9</accession>
<dbReference type="RefSeq" id="WP_216064001.1">
    <property type="nucleotide sequence ID" value="NZ_JAHKPP010000027.1"/>
</dbReference>